<dbReference type="SUPFAM" id="SSF50475">
    <property type="entry name" value="FMN-binding split barrel"/>
    <property type="match status" value="1"/>
</dbReference>
<evidence type="ECO:0000313" key="3">
    <source>
        <dbReference type="EMBL" id="CDZ89799.1"/>
    </source>
</evidence>
<gene>
    <name evidence="3" type="ORF">RHRU231_560053</name>
</gene>
<dbReference type="InterPro" id="IPR019920">
    <property type="entry name" value="F420-binding_dom_put"/>
</dbReference>
<dbReference type="GO" id="GO:0016627">
    <property type="term" value="F:oxidoreductase activity, acting on the CH-CH group of donors"/>
    <property type="evidence" value="ECO:0007669"/>
    <property type="project" value="TreeGrafter"/>
</dbReference>
<dbReference type="Proteomes" id="UP000042997">
    <property type="component" value="Unassembled WGS sequence"/>
</dbReference>
<evidence type="ECO:0000259" key="2">
    <source>
        <dbReference type="Pfam" id="PF01243"/>
    </source>
</evidence>
<dbReference type="GeneID" id="66833340"/>
<proteinExistence type="predicted"/>
<dbReference type="RefSeq" id="WP_017680192.1">
    <property type="nucleotide sequence ID" value="NZ_CP024890.1"/>
</dbReference>
<accession>A0A098BM45</accession>
<dbReference type="PANTHER" id="PTHR35176:SF6">
    <property type="entry name" value="HEME OXYGENASE HI_0854-RELATED"/>
    <property type="match status" value="1"/>
</dbReference>
<dbReference type="InterPro" id="IPR012349">
    <property type="entry name" value="Split_barrel_FMN-bd"/>
</dbReference>
<protein>
    <recommendedName>
        <fullName evidence="2">Pyridoxamine 5'-phosphate oxidase N-terminal domain-containing protein</fullName>
    </recommendedName>
</protein>
<reference evidence="3 4" key="1">
    <citation type="journal article" date="2014" name="Genome Announc.">
        <title>Draft Genome Sequence of Propane- and Butane-Oxidizing Actinobacterium Rhodococcus ruber IEGM 231.</title>
        <authorList>
            <person name="Ivshina I.B."/>
            <person name="Kuyukina M.S."/>
            <person name="Krivoruchko A.V."/>
            <person name="Barbe V."/>
            <person name="Fischer C."/>
        </authorList>
    </citation>
    <scope>NUCLEOTIDE SEQUENCE [LARGE SCALE GENOMIC DNA]</scope>
</reference>
<dbReference type="GO" id="GO:0070967">
    <property type="term" value="F:coenzyme F420 binding"/>
    <property type="evidence" value="ECO:0007669"/>
    <property type="project" value="TreeGrafter"/>
</dbReference>
<sequence>MAELSAEVRALLGARNMAHVATLMPDGSPHVSPVWIAVEGDRLAIFSARENRKVANLRRDGRVAVSVCDEHNPYRSVVVRGRVVEELQGDEAVEIMDRMSNRYVGTDFPMRSAIVSLIEPERVHLQDLPFHHPSDTGT</sequence>
<dbReference type="Pfam" id="PF01243">
    <property type="entry name" value="PNPOx_N"/>
    <property type="match status" value="1"/>
</dbReference>
<dbReference type="eggNOG" id="COG3467">
    <property type="taxonomic scope" value="Bacteria"/>
</dbReference>
<dbReference type="EMBL" id="CCSD01000068">
    <property type="protein sequence ID" value="CDZ89799.1"/>
    <property type="molecule type" value="Genomic_DNA"/>
</dbReference>
<organism evidence="3 4">
    <name type="scientific">Rhodococcus ruber</name>
    <dbReference type="NCBI Taxonomy" id="1830"/>
    <lineage>
        <taxon>Bacteria</taxon>
        <taxon>Bacillati</taxon>
        <taxon>Actinomycetota</taxon>
        <taxon>Actinomycetes</taxon>
        <taxon>Mycobacteriales</taxon>
        <taxon>Nocardiaceae</taxon>
        <taxon>Rhodococcus</taxon>
    </lineage>
</organism>
<dbReference type="PANTHER" id="PTHR35176">
    <property type="entry name" value="HEME OXYGENASE HI_0854-RELATED"/>
    <property type="match status" value="1"/>
</dbReference>
<dbReference type="OrthoDB" id="162914at2"/>
<dbReference type="Gene3D" id="2.30.110.10">
    <property type="entry name" value="Electron Transport, Fmn-binding Protein, Chain A"/>
    <property type="match status" value="1"/>
</dbReference>
<name>A0A098BM45_9NOCA</name>
<keyword evidence="1" id="KW-0560">Oxidoreductase</keyword>
<evidence type="ECO:0000313" key="4">
    <source>
        <dbReference type="Proteomes" id="UP000042997"/>
    </source>
</evidence>
<dbReference type="AlphaFoldDB" id="A0A098BM45"/>
<dbReference type="GO" id="GO:0005829">
    <property type="term" value="C:cytosol"/>
    <property type="evidence" value="ECO:0007669"/>
    <property type="project" value="TreeGrafter"/>
</dbReference>
<dbReference type="InterPro" id="IPR052019">
    <property type="entry name" value="F420H2_bilvrd_red/Heme_oxyg"/>
</dbReference>
<dbReference type="NCBIfam" id="TIGR03618">
    <property type="entry name" value="Rv1155_F420"/>
    <property type="match status" value="1"/>
</dbReference>
<feature type="domain" description="Pyridoxamine 5'-phosphate oxidase N-terminal" evidence="2">
    <location>
        <begin position="5"/>
        <end position="123"/>
    </location>
</feature>
<dbReference type="InterPro" id="IPR011576">
    <property type="entry name" value="Pyridox_Oxase_N"/>
</dbReference>
<evidence type="ECO:0000256" key="1">
    <source>
        <dbReference type="ARBA" id="ARBA00023002"/>
    </source>
</evidence>